<feature type="region of interest" description="Disordered" evidence="1">
    <location>
        <begin position="776"/>
        <end position="806"/>
    </location>
</feature>
<protein>
    <recommendedName>
        <fullName evidence="6">Telomerase activating protein Est1</fullName>
    </recommendedName>
</protein>
<comment type="caution">
    <text evidence="4">The sequence shown here is derived from an EMBL/GenBank/DDBJ whole genome shotgun (WGS) entry which is preliminary data.</text>
</comment>
<evidence type="ECO:0000259" key="2">
    <source>
        <dbReference type="Pfam" id="PF10373"/>
    </source>
</evidence>
<reference evidence="4 5" key="1">
    <citation type="submission" date="2024-07" db="EMBL/GenBank/DDBJ databases">
        <title>Draft sequence of the Neodothiora populina.</title>
        <authorList>
            <person name="Drown D.D."/>
            <person name="Schuette U.S."/>
            <person name="Buechlein A.B."/>
            <person name="Rusch D.R."/>
            <person name="Winton L.W."/>
            <person name="Adams G.A."/>
        </authorList>
    </citation>
    <scope>NUCLEOTIDE SEQUENCE [LARGE SCALE GENOMIC DNA]</scope>
    <source>
        <strain evidence="4 5">CPC 39397</strain>
    </source>
</reference>
<feature type="domain" description="Telomerase activating protein Est1-like N-terminal" evidence="3">
    <location>
        <begin position="60"/>
        <end position="175"/>
    </location>
</feature>
<dbReference type="Pfam" id="PF10374">
    <property type="entry name" value="EST1"/>
    <property type="match status" value="1"/>
</dbReference>
<dbReference type="Pfam" id="PF10373">
    <property type="entry name" value="EST1_DNA_bind"/>
    <property type="match status" value="1"/>
</dbReference>
<dbReference type="PANTHER" id="PTHR15696">
    <property type="entry name" value="SMG-7 SUPPRESSOR WITH MORPHOLOGICAL EFFECT ON GENITALIA PROTEIN 7"/>
    <property type="match status" value="1"/>
</dbReference>
<feature type="region of interest" description="Disordered" evidence="1">
    <location>
        <begin position="713"/>
        <end position="739"/>
    </location>
</feature>
<proteinExistence type="predicted"/>
<name>A0ABR3P959_9PEZI</name>
<evidence type="ECO:0008006" key="6">
    <source>
        <dbReference type="Google" id="ProtNLM"/>
    </source>
</evidence>
<dbReference type="InterPro" id="IPR011990">
    <property type="entry name" value="TPR-like_helical_dom_sf"/>
</dbReference>
<evidence type="ECO:0000259" key="3">
    <source>
        <dbReference type="Pfam" id="PF10374"/>
    </source>
</evidence>
<dbReference type="EMBL" id="JBFMKM010000012">
    <property type="protein sequence ID" value="KAL1302698.1"/>
    <property type="molecule type" value="Genomic_DNA"/>
</dbReference>
<keyword evidence="5" id="KW-1185">Reference proteome</keyword>
<feature type="domain" description="DNA/RNA-binding" evidence="2">
    <location>
        <begin position="188"/>
        <end position="476"/>
    </location>
</feature>
<evidence type="ECO:0000256" key="1">
    <source>
        <dbReference type="SAM" id="MobiDB-lite"/>
    </source>
</evidence>
<dbReference type="InterPro" id="IPR019458">
    <property type="entry name" value="Est1-like_N"/>
</dbReference>
<dbReference type="PANTHER" id="PTHR15696:SF36">
    <property type="entry name" value="NONSENSE-MEDIATED MRNA DECAY FACTOR"/>
    <property type="match status" value="1"/>
</dbReference>
<sequence>MDSHLARAVTKARSMEKQFEQKLADTATPLEEVIVALKDVRAATDEALTRDFLEARTAGVETLLWFAHSQLNARLRKQLNKLRKERSSKPVETRKLTKFYLEFLKDSLRYYRGYIQKLNARFGGIAELQRIARQVKSEPVQPNLQSGFPANVQEQVILSCYQTLIYLGDLFRYRAAERLDKVPDWGPAIGYYALAASLRATSGVAFHQQSVVAFEQGDYLRSTYHLYRAIVVEEPHPNAVANLELQFKKIIAGWNKGDLVPKNLPHDKTASRKALVAWFIRFHSMCYRGKQFSQYEELEKEVLSRTESELKNGTLDGVLPKIMFINFAAQACAATRLQQAPDREEYMQAYFFFLRLNVRFFITLLDSYTSDLDKVGTRDQGPKGARELSQAITDQARHVLPCLRLYSAWLLGNAHLVAAGVGDDDLLKSVDQFWMKYASTLSAVAIAFPYTQLPEAGYQLEEDVDAYGFLPLISEHTQSLWRTPGSTENKPKFNDMGLPRLAVDIEMLARLRDLQYDAMRLAVDDDVPITYDGTRFVVQEKPPAEVTQSPIKIKPQLEQMRLTPPAPEQQTSSERVPETVRAPPKTYTMEANLRNMVDDLVGPEDDDENLPPTPPMQQQSAAMPMLNAATGTYFETDVKYGSYSKGSSPRPIPPIRTPEIGPNVGGWQTRSSQRIHSVSSVWNDIPHNTSPLTPNPHTGFATRRVSSNASMYPVPSGRAGHTRVNSATSLKSSLPNPDGWDSFEPTPQPLIGGGNGRYDNRVGSLHGPGSYSGMQSPLLFGAGGGPWSTGPRGSFSNTSPSNGQGG</sequence>
<feature type="compositionally biased region" description="Polar residues" evidence="1">
    <location>
        <begin position="723"/>
        <end position="735"/>
    </location>
</feature>
<dbReference type="SUPFAM" id="SSF48452">
    <property type="entry name" value="TPR-like"/>
    <property type="match status" value="1"/>
</dbReference>
<feature type="region of interest" description="Disordered" evidence="1">
    <location>
        <begin position="644"/>
        <end position="663"/>
    </location>
</feature>
<dbReference type="Gene3D" id="1.25.40.10">
    <property type="entry name" value="Tetratricopeptide repeat domain"/>
    <property type="match status" value="1"/>
</dbReference>
<dbReference type="InterPro" id="IPR018834">
    <property type="entry name" value="DNA/RNA-bd_Est1-type"/>
</dbReference>
<feature type="compositionally biased region" description="Polar residues" evidence="1">
    <location>
        <begin position="794"/>
        <end position="806"/>
    </location>
</feature>
<evidence type="ECO:0000313" key="5">
    <source>
        <dbReference type="Proteomes" id="UP001562354"/>
    </source>
</evidence>
<dbReference type="RefSeq" id="XP_069198974.1">
    <property type="nucleotide sequence ID" value="XM_069342474.1"/>
</dbReference>
<feature type="region of interest" description="Disordered" evidence="1">
    <location>
        <begin position="555"/>
        <end position="581"/>
    </location>
</feature>
<evidence type="ECO:0000313" key="4">
    <source>
        <dbReference type="EMBL" id="KAL1302698.1"/>
    </source>
</evidence>
<accession>A0ABR3P959</accession>
<dbReference type="Proteomes" id="UP001562354">
    <property type="component" value="Unassembled WGS sequence"/>
</dbReference>
<organism evidence="4 5">
    <name type="scientific">Neodothiora populina</name>
    <dbReference type="NCBI Taxonomy" id="2781224"/>
    <lineage>
        <taxon>Eukaryota</taxon>
        <taxon>Fungi</taxon>
        <taxon>Dikarya</taxon>
        <taxon>Ascomycota</taxon>
        <taxon>Pezizomycotina</taxon>
        <taxon>Dothideomycetes</taxon>
        <taxon>Dothideomycetidae</taxon>
        <taxon>Dothideales</taxon>
        <taxon>Dothioraceae</taxon>
        <taxon>Neodothiora</taxon>
    </lineage>
</organism>
<dbReference type="GeneID" id="95976762"/>
<gene>
    <name evidence="4" type="ORF">AAFC00_003060</name>
</gene>
<dbReference type="InterPro" id="IPR045153">
    <property type="entry name" value="Est1/Ebs1-like"/>
</dbReference>